<keyword evidence="2" id="KW-0677">Repeat</keyword>
<sequence>MASTSNSSSSSLVTFPRRNYYDVFVSFRGKDTRCNFTDHLFAALQRKGILAFRDDTKLKKGESIAPELFRAIQDSQIFVVIFSKNYASSTWCLRELECILLQCSQPPEKRVLPVFYDVDPSEVRHQKGLYGDAFSKHEQRFQQNSQMVQKWRSALAQVADLSGWDLRHKPQHAEIEKIVEEIISLSGICGMGGIGKTTLATALYNKISHQFDMCCLIDDLSKSFRQDGPISAQKQILLQTVGDQLLLTCNSYNTSNLIRSRLQRVKALIIIDNVDNVEQLEKLDVDREWLGQGSRIIIISRDEHILIEYGVDFVYKVPLLNEKNSLQLLSRKAFKLDHIASGYDKLAFGILDYAKGLPLAIKVLGSFLFGRNISEWESALARLRESPNKDIMDVLRLSFDALEKTEKEIFLHIACFFNIESVEYVTNVLNCCGFHAEIGLRVLVDKSLISLMGETHIKMHGLLIEMGTKIIQEKSRKWSRVWLQEHFNNVKFENMEKKVEAICKKRGRDLMIMGETLSKMSHLRLLILSGVNFVGNINYLSNELRYMEWDRYPFKYLPSRFQPNQLVELILTRSNIKQLWKDKKYFPHLRFLNMSHSKDLRKMPDFRDIPNLEELNFEGCVKLLQIDPSIGVLRKLVVLSLKDCTDLISIPFNIFSLGSLEWVNLSGCHKICKNQRIFNRSGNASHSQSTTSSIMKWTAFRYHSLFSRAHKDLANCLLPFFVSFSSLVQLDISFCGLSQLPDAIGCLRSLEELNLGGNNFVTLPSLEEHYRLAFLNLEHCKLLESLPQLPFPTTIDPGLRKNKYMEKKGLVIFNCPKLSERELGSTISFSWMTHFIRANQVFTSINDEIAFVVPGSEIPSWCNNQSEGDSISIDLSPIISGNDNNFIGIAFCAIFSVAPLHPTMTTYAQRPGIDIQIFNSVTCKTWYSTIPVILERDLIEIKSDHMCLIYYSLEAIIYIMKSFDETLSYLDHFKLHVEIMDNEDMDLKVQKCGYDWIYKQDHALPLKLLSSEVQVFGN</sequence>
<feature type="domain" description="TIR" evidence="4">
    <location>
        <begin position="19"/>
        <end position="186"/>
    </location>
</feature>
<dbReference type="Gene3D" id="3.40.50.10140">
    <property type="entry name" value="Toll/interleukin-1 receptor homology (TIR) domain"/>
    <property type="match status" value="1"/>
</dbReference>
<keyword evidence="1" id="KW-0433">Leucine-rich repeat</keyword>
<dbReference type="SUPFAM" id="SSF52058">
    <property type="entry name" value="L domain-like"/>
    <property type="match status" value="1"/>
</dbReference>
<dbReference type="SUPFAM" id="SSF52540">
    <property type="entry name" value="P-loop containing nucleoside triphosphate hydrolases"/>
    <property type="match status" value="1"/>
</dbReference>
<evidence type="ECO:0000256" key="2">
    <source>
        <dbReference type="ARBA" id="ARBA00022737"/>
    </source>
</evidence>
<dbReference type="SUPFAM" id="SSF52200">
    <property type="entry name" value="Toll/Interleukin receptor TIR domain"/>
    <property type="match status" value="1"/>
</dbReference>
<accession>A0AAV1B4I3</accession>
<evidence type="ECO:0000259" key="4">
    <source>
        <dbReference type="PROSITE" id="PS50104"/>
    </source>
</evidence>
<dbReference type="InterPro" id="IPR044974">
    <property type="entry name" value="Disease_R_plants"/>
</dbReference>
<dbReference type="GO" id="GO:0006952">
    <property type="term" value="P:defense response"/>
    <property type="evidence" value="ECO:0007669"/>
    <property type="project" value="InterPro"/>
</dbReference>
<dbReference type="PROSITE" id="PS51450">
    <property type="entry name" value="LRR"/>
    <property type="match status" value="1"/>
</dbReference>
<evidence type="ECO:0000256" key="3">
    <source>
        <dbReference type="ARBA" id="ARBA00023027"/>
    </source>
</evidence>
<dbReference type="InterPro" id="IPR027417">
    <property type="entry name" value="P-loop_NTPase"/>
</dbReference>
<dbReference type="Gene3D" id="3.80.10.10">
    <property type="entry name" value="Ribonuclease Inhibitor"/>
    <property type="match status" value="2"/>
</dbReference>
<dbReference type="GO" id="GO:0061809">
    <property type="term" value="F:NAD+ nucleosidase activity, cyclic ADP-ribose generating"/>
    <property type="evidence" value="ECO:0007669"/>
    <property type="project" value="UniProtKB-EC"/>
</dbReference>
<dbReference type="InterPro" id="IPR035897">
    <property type="entry name" value="Toll_tir_struct_dom_sf"/>
</dbReference>
<gene>
    <name evidence="5" type="ORF">VFH_VI073360</name>
</gene>
<dbReference type="InterPro" id="IPR058192">
    <property type="entry name" value="WHD_ROQ1-like"/>
</dbReference>
<dbReference type="PANTHER" id="PTHR11017">
    <property type="entry name" value="LEUCINE-RICH REPEAT-CONTAINING PROTEIN"/>
    <property type="match status" value="1"/>
</dbReference>
<dbReference type="SMART" id="SM00255">
    <property type="entry name" value="TIR"/>
    <property type="match status" value="1"/>
</dbReference>
<dbReference type="Proteomes" id="UP001157006">
    <property type="component" value="Chromosome 6"/>
</dbReference>
<dbReference type="PANTHER" id="PTHR11017:SF259">
    <property type="entry name" value="ADP-RIBOSYL CYCLASE_CYCLIC ADP-RIBOSE HYDROLASE"/>
    <property type="match status" value="1"/>
</dbReference>
<dbReference type="Gene3D" id="3.40.50.300">
    <property type="entry name" value="P-loop containing nucleotide triphosphate hydrolases"/>
    <property type="match status" value="1"/>
</dbReference>
<dbReference type="Pfam" id="PF23282">
    <property type="entry name" value="WHD_ROQ1"/>
    <property type="match status" value="1"/>
</dbReference>
<evidence type="ECO:0000256" key="1">
    <source>
        <dbReference type="ARBA" id="ARBA00022614"/>
    </source>
</evidence>
<dbReference type="Gene3D" id="1.10.8.430">
    <property type="entry name" value="Helical domain of apoptotic protease-activating factors"/>
    <property type="match status" value="1"/>
</dbReference>
<dbReference type="Pfam" id="PF20160">
    <property type="entry name" value="C-JID"/>
    <property type="match status" value="1"/>
</dbReference>
<dbReference type="Pfam" id="PF01582">
    <property type="entry name" value="TIR"/>
    <property type="match status" value="1"/>
</dbReference>
<reference evidence="5 6" key="1">
    <citation type="submission" date="2023-01" db="EMBL/GenBank/DDBJ databases">
        <authorList>
            <person name="Kreplak J."/>
        </authorList>
    </citation>
    <scope>NUCLEOTIDE SEQUENCE [LARGE SCALE GENOMIC DNA]</scope>
</reference>
<dbReference type="InterPro" id="IPR042197">
    <property type="entry name" value="Apaf_helical"/>
</dbReference>
<dbReference type="InterPro" id="IPR045344">
    <property type="entry name" value="C-JID"/>
</dbReference>
<dbReference type="PROSITE" id="PS50104">
    <property type="entry name" value="TIR"/>
    <property type="match status" value="1"/>
</dbReference>
<name>A0AAV1B4I3_VICFA</name>
<keyword evidence="3" id="KW-0520">NAD</keyword>
<dbReference type="InterPro" id="IPR032675">
    <property type="entry name" value="LRR_dom_sf"/>
</dbReference>
<dbReference type="GO" id="GO:0007165">
    <property type="term" value="P:signal transduction"/>
    <property type="evidence" value="ECO:0007669"/>
    <property type="project" value="InterPro"/>
</dbReference>
<dbReference type="GO" id="GO:0043531">
    <property type="term" value="F:ADP binding"/>
    <property type="evidence" value="ECO:0007669"/>
    <property type="project" value="InterPro"/>
</dbReference>
<dbReference type="AlphaFoldDB" id="A0AAV1B4I3"/>
<dbReference type="PRINTS" id="PR00364">
    <property type="entry name" value="DISEASERSIST"/>
</dbReference>
<dbReference type="EMBL" id="OX451741">
    <property type="protein sequence ID" value="CAI8617366.1"/>
    <property type="molecule type" value="Genomic_DNA"/>
</dbReference>
<proteinExistence type="predicted"/>
<protein>
    <recommendedName>
        <fullName evidence="4">TIR domain-containing protein</fullName>
    </recommendedName>
</protein>
<dbReference type="FunFam" id="3.40.50.10140:FF:000007">
    <property type="entry name" value="Disease resistance protein (TIR-NBS-LRR class)"/>
    <property type="match status" value="1"/>
</dbReference>
<evidence type="ECO:0000313" key="6">
    <source>
        <dbReference type="Proteomes" id="UP001157006"/>
    </source>
</evidence>
<evidence type="ECO:0000313" key="5">
    <source>
        <dbReference type="EMBL" id="CAI8617366.1"/>
    </source>
</evidence>
<organism evidence="5 6">
    <name type="scientific">Vicia faba</name>
    <name type="common">Broad bean</name>
    <name type="synonym">Faba vulgaris</name>
    <dbReference type="NCBI Taxonomy" id="3906"/>
    <lineage>
        <taxon>Eukaryota</taxon>
        <taxon>Viridiplantae</taxon>
        <taxon>Streptophyta</taxon>
        <taxon>Embryophyta</taxon>
        <taxon>Tracheophyta</taxon>
        <taxon>Spermatophyta</taxon>
        <taxon>Magnoliopsida</taxon>
        <taxon>eudicotyledons</taxon>
        <taxon>Gunneridae</taxon>
        <taxon>Pentapetalae</taxon>
        <taxon>rosids</taxon>
        <taxon>fabids</taxon>
        <taxon>Fabales</taxon>
        <taxon>Fabaceae</taxon>
        <taxon>Papilionoideae</taxon>
        <taxon>50 kb inversion clade</taxon>
        <taxon>NPAAA clade</taxon>
        <taxon>Hologalegina</taxon>
        <taxon>IRL clade</taxon>
        <taxon>Fabeae</taxon>
        <taxon>Vicia</taxon>
    </lineage>
</organism>
<dbReference type="InterPro" id="IPR000157">
    <property type="entry name" value="TIR_dom"/>
</dbReference>
<keyword evidence="6" id="KW-1185">Reference proteome</keyword>
<dbReference type="InterPro" id="IPR001611">
    <property type="entry name" value="Leu-rich_rpt"/>
</dbReference>